<evidence type="ECO:0000313" key="4">
    <source>
        <dbReference type="EMBL" id="ADK84660.1"/>
    </source>
</evidence>
<name>E1QGG7_DESB2</name>
<dbReference type="PANTHER" id="PTHR11941">
    <property type="entry name" value="ENOYL-COA HYDRATASE-RELATED"/>
    <property type="match status" value="1"/>
</dbReference>
<evidence type="ECO:0000313" key="5">
    <source>
        <dbReference type="Proteomes" id="UP000009047"/>
    </source>
</evidence>
<dbReference type="InterPro" id="IPR014748">
    <property type="entry name" value="Enoyl-CoA_hydra_C"/>
</dbReference>
<protein>
    <submittedName>
        <fullName evidence="4">Enoyl-CoA hydratase/isomerase</fullName>
        <ecNumber evidence="4">4.2.1.55</ecNumber>
    </submittedName>
</protein>
<dbReference type="Pfam" id="PF00378">
    <property type="entry name" value="ECH_1"/>
    <property type="match status" value="1"/>
</dbReference>
<dbReference type="EC" id="4.2.1.55" evidence="4"/>
<dbReference type="PANTHER" id="PTHR11941:SF54">
    <property type="entry name" value="ENOYL-COA HYDRATASE, MITOCHONDRIAL"/>
    <property type="match status" value="1"/>
</dbReference>
<dbReference type="eggNOG" id="COG1024">
    <property type="taxonomic scope" value="Bacteria"/>
</dbReference>
<organism evidence="4 5">
    <name type="scientific">Desulfarculus baarsii (strain ATCC 33931 / DSM 2075 / LMG 7858 / VKM B-1802 / 2st14)</name>
    <dbReference type="NCBI Taxonomy" id="644282"/>
    <lineage>
        <taxon>Bacteria</taxon>
        <taxon>Pseudomonadati</taxon>
        <taxon>Thermodesulfobacteriota</taxon>
        <taxon>Desulfarculia</taxon>
        <taxon>Desulfarculales</taxon>
        <taxon>Desulfarculaceae</taxon>
        <taxon>Desulfarculus</taxon>
    </lineage>
</organism>
<dbReference type="Gene3D" id="1.10.12.10">
    <property type="entry name" value="Lyase 2-enoyl-coa Hydratase, Chain A, domain 2"/>
    <property type="match status" value="1"/>
</dbReference>
<accession>E1QGG7</accession>
<dbReference type="AlphaFoldDB" id="E1QGG7"/>
<dbReference type="InterPro" id="IPR001753">
    <property type="entry name" value="Enoyl-CoA_hydra/iso"/>
</dbReference>
<dbReference type="InterPro" id="IPR018376">
    <property type="entry name" value="Enoyl-CoA_hyd/isom_CS"/>
</dbReference>
<dbReference type="GO" id="GO:0016836">
    <property type="term" value="F:hydro-lyase activity"/>
    <property type="evidence" value="ECO:0007669"/>
    <property type="project" value="UniProtKB-ARBA"/>
</dbReference>
<dbReference type="EMBL" id="CP002085">
    <property type="protein sequence ID" value="ADK84660.1"/>
    <property type="molecule type" value="Genomic_DNA"/>
</dbReference>
<gene>
    <name evidence="4" type="ordered locus">Deba_1292</name>
</gene>
<dbReference type="InterPro" id="IPR029045">
    <property type="entry name" value="ClpP/crotonase-like_dom_sf"/>
</dbReference>
<dbReference type="Gene3D" id="3.90.226.10">
    <property type="entry name" value="2-enoyl-CoA Hydratase, Chain A, domain 1"/>
    <property type="match status" value="1"/>
</dbReference>
<sequence>MAYEVIIFETEGPLAVVTVNRPKALNALSPQVMDELTDAFDKISTDENIRAAVITGAGRAFVAGADISAMQTYTPLQARGFAKKGHKLGEKIENCPKPVIAAVNGFCLGGGCELAMCCDFIYASEGAKFGQPEINLGIVPGFGGTQRLPRLVGKGWAKLLCMTGEMIGAQEAAAIGLVTRVFPEGEVLEAAKKTALLMCGKGMVSLRAAKQLVEQGFDLPLQRALDLEAEVFCTCFTSPDQREGMSAFLEKRKADFKGGLDK</sequence>
<dbReference type="SUPFAM" id="SSF52096">
    <property type="entry name" value="ClpP/crotonase"/>
    <property type="match status" value="1"/>
</dbReference>
<reference evidence="4 5" key="1">
    <citation type="journal article" date="2010" name="Stand. Genomic Sci.">
        <title>Complete genome sequence of Desulfarculus baarsii type strain (2st14).</title>
        <authorList>
            <person name="Sun H."/>
            <person name="Spring S."/>
            <person name="Lapidus A."/>
            <person name="Davenport K."/>
            <person name="Del Rio T.G."/>
            <person name="Tice H."/>
            <person name="Nolan M."/>
            <person name="Copeland A."/>
            <person name="Cheng J.F."/>
            <person name="Lucas S."/>
            <person name="Tapia R."/>
            <person name="Goodwin L."/>
            <person name="Pitluck S."/>
            <person name="Ivanova N."/>
            <person name="Pagani I."/>
            <person name="Mavromatis K."/>
            <person name="Ovchinnikova G."/>
            <person name="Pati A."/>
            <person name="Chen A."/>
            <person name="Palaniappan K."/>
            <person name="Hauser L."/>
            <person name="Chang Y.J."/>
            <person name="Jeffries C.D."/>
            <person name="Detter J.C."/>
            <person name="Han C."/>
            <person name="Rohde M."/>
            <person name="Brambilla E."/>
            <person name="Goker M."/>
            <person name="Woyke T."/>
            <person name="Bristow J."/>
            <person name="Eisen J.A."/>
            <person name="Markowitz V."/>
            <person name="Hugenholtz P."/>
            <person name="Kyrpides N.C."/>
            <person name="Klenk H.P."/>
            <person name="Land M."/>
        </authorList>
    </citation>
    <scope>NUCLEOTIDE SEQUENCE [LARGE SCALE GENOMIC DNA]</scope>
    <source>
        <strain evidence="5">ATCC 33931 / DSM 2075 / LMG 7858 / VKM B-1802 / 2st14</strain>
    </source>
</reference>
<dbReference type="STRING" id="644282.Deba_1292"/>
<keyword evidence="5" id="KW-1185">Reference proteome</keyword>
<dbReference type="FunFam" id="3.90.226.10:FF:000009">
    <property type="entry name" value="Carnitinyl-CoA dehydratase"/>
    <property type="match status" value="1"/>
</dbReference>
<dbReference type="HOGENOM" id="CLU_009834_7_6_7"/>
<dbReference type="Proteomes" id="UP000009047">
    <property type="component" value="Chromosome"/>
</dbReference>
<comment type="similarity">
    <text evidence="1 3">Belongs to the enoyl-CoA hydratase/isomerase family.</text>
</comment>
<evidence type="ECO:0000256" key="1">
    <source>
        <dbReference type="ARBA" id="ARBA00005254"/>
    </source>
</evidence>
<evidence type="ECO:0000256" key="2">
    <source>
        <dbReference type="ARBA" id="ARBA00023239"/>
    </source>
</evidence>
<dbReference type="PROSITE" id="PS00166">
    <property type="entry name" value="ENOYL_COA_HYDRATASE"/>
    <property type="match status" value="1"/>
</dbReference>
<dbReference type="GO" id="GO:0006635">
    <property type="term" value="P:fatty acid beta-oxidation"/>
    <property type="evidence" value="ECO:0007669"/>
    <property type="project" value="TreeGrafter"/>
</dbReference>
<dbReference type="RefSeq" id="WP_013258113.1">
    <property type="nucleotide sequence ID" value="NC_014365.1"/>
</dbReference>
<evidence type="ECO:0000256" key="3">
    <source>
        <dbReference type="RuleBase" id="RU003707"/>
    </source>
</evidence>
<dbReference type="FunFam" id="1.10.12.10:FF:000001">
    <property type="entry name" value="Probable enoyl-CoA hydratase, mitochondrial"/>
    <property type="match status" value="1"/>
</dbReference>
<dbReference type="KEGG" id="dbr:Deba_1292"/>
<dbReference type="CDD" id="cd06558">
    <property type="entry name" value="crotonase-like"/>
    <property type="match status" value="1"/>
</dbReference>
<keyword evidence="2 4" id="KW-0456">Lyase</keyword>
<dbReference type="OrthoDB" id="5365311at2"/>
<proteinExistence type="inferred from homology"/>